<dbReference type="EMBL" id="FTNO01000001">
    <property type="protein sequence ID" value="SIR30620.1"/>
    <property type="molecule type" value="Genomic_DNA"/>
</dbReference>
<evidence type="ECO:0000313" key="15">
    <source>
        <dbReference type="Proteomes" id="UP000186914"/>
    </source>
</evidence>
<evidence type="ECO:0000256" key="3">
    <source>
        <dbReference type="ARBA" id="ARBA00012225"/>
    </source>
</evidence>
<protein>
    <recommendedName>
        <fullName evidence="5">Bifunctional protein GlmU</fullName>
        <ecNumber evidence="3">2.3.1.157</ecNumber>
        <ecNumber evidence="4">2.7.7.23</ecNumber>
    </recommendedName>
</protein>
<evidence type="ECO:0000313" key="14">
    <source>
        <dbReference type="EMBL" id="SIR30620.1"/>
    </source>
</evidence>
<dbReference type="GO" id="GO:0019134">
    <property type="term" value="F:glucosamine-1-phosphate N-acetyltransferase activity"/>
    <property type="evidence" value="ECO:0007669"/>
    <property type="project" value="UniProtKB-EC"/>
</dbReference>
<keyword evidence="15" id="KW-1185">Reference proteome</keyword>
<evidence type="ECO:0000256" key="8">
    <source>
        <dbReference type="ARBA" id="ARBA00023268"/>
    </source>
</evidence>
<keyword evidence="8" id="KW-0511">Multifunctional enzyme</keyword>
<dbReference type="Pfam" id="PF00483">
    <property type="entry name" value="NTP_transferase"/>
    <property type="match status" value="1"/>
</dbReference>
<feature type="domain" description="Mannose-1-phosphate guanyltransferase C-terminal" evidence="13">
    <location>
        <begin position="276"/>
        <end position="391"/>
    </location>
</feature>
<comment type="pathway">
    <text evidence="2">Nucleotide-sugar biosynthesis; UDP-N-acetyl-alpha-D-glucosamine biosynthesis; UDP-N-acetyl-alpha-D-glucosamine from N-acetyl-alpha-D-glucosamine 1-phosphate: step 1/1.</text>
</comment>
<reference evidence="15" key="1">
    <citation type="submission" date="2017-01" db="EMBL/GenBank/DDBJ databases">
        <authorList>
            <person name="Varghese N."/>
            <person name="Submissions S."/>
        </authorList>
    </citation>
    <scope>NUCLEOTIDE SEQUENCE [LARGE SCALE GENOMIC DNA]</scope>
    <source>
        <strain evidence="15">CGMCC 1.7737</strain>
    </source>
</reference>
<keyword evidence="7" id="KW-0548">Nucleotidyltransferase</keyword>
<keyword evidence="6 14" id="KW-0808">Transferase</keyword>
<evidence type="ECO:0000256" key="2">
    <source>
        <dbReference type="ARBA" id="ARBA00005208"/>
    </source>
</evidence>
<evidence type="ECO:0000256" key="4">
    <source>
        <dbReference type="ARBA" id="ARBA00012457"/>
    </source>
</evidence>
<dbReference type="PANTHER" id="PTHR43584:SF8">
    <property type="entry name" value="N-ACETYLMURAMATE ALPHA-1-PHOSPHATE URIDYLYLTRANSFERASE"/>
    <property type="match status" value="1"/>
</dbReference>
<dbReference type="EC" id="2.3.1.157" evidence="3"/>
<evidence type="ECO:0000256" key="6">
    <source>
        <dbReference type="ARBA" id="ARBA00022679"/>
    </source>
</evidence>
<comment type="pathway">
    <text evidence="1">Nucleotide-sugar biosynthesis; UDP-N-acetyl-alpha-D-glucosamine biosynthesis; N-acetyl-alpha-D-glucosamine 1-phosphate from alpha-D-glucosamine 6-phosphate (route II): step 2/2.</text>
</comment>
<evidence type="ECO:0000259" key="13">
    <source>
        <dbReference type="Pfam" id="PF25087"/>
    </source>
</evidence>
<dbReference type="Gene3D" id="3.90.550.10">
    <property type="entry name" value="Spore Coat Polysaccharide Biosynthesis Protein SpsA, Chain A"/>
    <property type="match status" value="1"/>
</dbReference>
<evidence type="ECO:0000256" key="11">
    <source>
        <dbReference type="ARBA" id="ARBA00048493"/>
    </source>
</evidence>
<keyword evidence="9" id="KW-0012">Acyltransferase</keyword>
<dbReference type="SUPFAM" id="SSF51161">
    <property type="entry name" value="Trimeric LpxA-like enzymes"/>
    <property type="match status" value="1"/>
</dbReference>
<evidence type="ECO:0000259" key="12">
    <source>
        <dbReference type="Pfam" id="PF00483"/>
    </source>
</evidence>
<name>A0A1N6ZUW8_9EURY</name>
<dbReference type="Pfam" id="PF25087">
    <property type="entry name" value="GMPPB_C"/>
    <property type="match status" value="1"/>
</dbReference>
<dbReference type="InterPro" id="IPR029044">
    <property type="entry name" value="Nucleotide-diphossugar_trans"/>
</dbReference>
<evidence type="ECO:0000256" key="10">
    <source>
        <dbReference type="ARBA" id="ARBA00048247"/>
    </source>
</evidence>
<dbReference type="Gene3D" id="2.160.10.10">
    <property type="entry name" value="Hexapeptide repeat proteins"/>
    <property type="match status" value="1"/>
</dbReference>
<comment type="catalytic activity">
    <reaction evidence="10">
        <text>alpha-D-glucosamine 1-phosphate + acetyl-CoA = N-acetyl-alpha-D-glucosamine 1-phosphate + CoA + H(+)</text>
        <dbReference type="Rhea" id="RHEA:13725"/>
        <dbReference type="ChEBI" id="CHEBI:15378"/>
        <dbReference type="ChEBI" id="CHEBI:57287"/>
        <dbReference type="ChEBI" id="CHEBI:57288"/>
        <dbReference type="ChEBI" id="CHEBI:57776"/>
        <dbReference type="ChEBI" id="CHEBI:58516"/>
        <dbReference type="EC" id="2.3.1.157"/>
    </reaction>
</comment>
<evidence type="ECO:0000256" key="9">
    <source>
        <dbReference type="ARBA" id="ARBA00023315"/>
    </source>
</evidence>
<comment type="catalytic activity">
    <reaction evidence="11">
        <text>N-acetyl-alpha-D-glucosamine 1-phosphate + UTP + H(+) = UDP-N-acetyl-alpha-D-glucosamine + diphosphate</text>
        <dbReference type="Rhea" id="RHEA:13509"/>
        <dbReference type="ChEBI" id="CHEBI:15378"/>
        <dbReference type="ChEBI" id="CHEBI:33019"/>
        <dbReference type="ChEBI" id="CHEBI:46398"/>
        <dbReference type="ChEBI" id="CHEBI:57705"/>
        <dbReference type="ChEBI" id="CHEBI:57776"/>
        <dbReference type="EC" id="2.7.7.23"/>
    </reaction>
</comment>
<dbReference type="SUPFAM" id="SSF53448">
    <property type="entry name" value="Nucleotide-diphospho-sugar transferases"/>
    <property type="match status" value="1"/>
</dbReference>
<dbReference type="Proteomes" id="UP000186914">
    <property type="component" value="Unassembled WGS sequence"/>
</dbReference>
<dbReference type="InterPro" id="IPR056729">
    <property type="entry name" value="GMPPB_C"/>
</dbReference>
<organism evidence="14 15">
    <name type="scientific">Haladaptatus litoreus</name>
    <dbReference type="NCBI Taxonomy" id="553468"/>
    <lineage>
        <taxon>Archaea</taxon>
        <taxon>Methanobacteriati</taxon>
        <taxon>Methanobacteriota</taxon>
        <taxon>Stenosarchaea group</taxon>
        <taxon>Halobacteria</taxon>
        <taxon>Halobacteriales</taxon>
        <taxon>Haladaptataceae</taxon>
        <taxon>Haladaptatus</taxon>
    </lineage>
</organism>
<proteinExistence type="predicted"/>
<dbReference type="AlphaFoldDB" id="A0A1N6ZUW8"/>
<evidence type="ECO:0000256" key="5">
    <source>
        <dbReference type="ARBA" id="ARBA00013414"/>
    </source>
</evidence>
<dbReference type="InterPro" id="IPR050065">
    <property type="entry name" value="GlmU-like"/>
</dbReference>
<dbReference type="CDD" id="cd04181">
    <property type="entry name" value="NTP_transferase"/>
    <property type="match status" value="1"/>
</dbReference>
<dbReference type="GO" id="GO:0003977">
    <property type="term" value="F:UDP-N-acetylglucosamine diphosphorylase activity"/>
    <property type="evidence" value="ECO:0007669"/>
    <property type="project" value="UniProtKB-EC"/>
</dbReference>
<evidence type="ECO:0000256" key="7">
    <source>
        <dbReference type="ARBA" id="ARBA00022695"/>
    </source>
</evidence>
<feature type="domain" description="Nucleotidyl transferase" evidence="12">
    <location>
        <begin position="6"/>
        <end position="233"/>
    </location>
</feature>
<dbReference type="RefSeq" id="WP_076430071.1">
    <property type="nucleotide sequence ID" value="NZ_FTNO01000001.1"/>
</dbReference>
<dbReference type="InterPro" id="IPR005835">
    <property type="entry name" value="NTP_transferase_dom"/>
</dbReference>
<dbReference type="PANTHER" id="PTHR43584">
    <property type="entry name" value="NUCLEOTIDYL TRANSFERASE"/>
    <property type="match status" value="1"/>
</dbReference>
<sequence>MTASSAVVLAAGEGKRLRPLTRHRPKPMLPAATRPILEHVLDALVEAGVRRIHLVVGYRGNRVRDHFGSEHRGVGINYVEQDKQLGSGHALLAARDEVEDTFLVVAGDKIIDSKTVSDVRDAFERADSTAAVGVVERNDIGEHDAVLLDGTRVRKIAESPGNEHRLLDSGVYAVDERIFDAIEATPTVAGEVSLPDTLSRLTDVDVEIHGVRTDGLWVDTTHPWELLDLNRELLVHERMSDPQNGERRDERVWVADTARVHDSAVLQPPVVVGSDCDVRPGAVVGPFVSLGQHSIVGSNAVVHHSVLDSDTRVGANATLVDCVTGRSVRLGAGCTIPGGPTDVRLNGNIYEDQQLGALLADRVHVGGNASFEPGTLVGSGVRISTGVSVSGTVEERATVIN</sequence>
<dbReference type="EC" id="2.7.7.23" evidence="4"/>
<dbReference type="OrthoDB" id="15372at2157"/>
<gene>
    <name evidence="14" type="ORF">SAMN05421858_2185</name>
</gene>
<evidence type="ECO:0000256" key="1">
    <source>
        <dbReference type="ARBA" id="ARBA00005166"/>
    </source>
</evidence>
<accession>A0A1N6ZUW8</accession>
<dbReference type="InterPro" id="IPR011004">
    <property type="entry name" value="Trimer_LpxA-like_sf"/>
</dbReference>